<reference evidence="1" key="1">
    <citation type="submission" date="2020-09" db="EMBL/GenBank/DDBJ databases">
        <title>Genome-Enabled Discovery of Anthraquinone Biosynthesis in Senna tora.</title>
        <authorList>
            <person name="Kang S.-H."/>
            <person name="Pandey R.P."/>
            <person name="Lee C.-M."/>
            <person name="Sim J.-S."/>
            <person name="Jeong J.-T."/>
            <person name="Choi B.-S."/>
            <person name="Jung M."/>
            <person name="Ginzburg D."/>
            <person name="Zhao K."/>
            <person name="Won S.Y."/>
            <person name="Oh T.-J."/>
            <person name="Yu Y."/>
            <person name="Kim N.-H."/>
            <person name="Lee O.R."/>
            <person name="Lee T.-H."/>
            <person name="Bashyal P."/>
            <person name="Kim T.-S."/>
            <person name="Lee W.-H."/>
            <person name="Kawkins C."/>
            <person name="Kim C.-K."/>
            <person name="Kim J.S."/>
            <person name="Ahn B.O."/>
            <person name="Rhee S.Y."/>
            <person name="Sohng J.K."/>
        </authorList>
    </citation>
    <scope>NUCLEOTIDE SEQUENCE</scope>
    <source>
        <tissue evidence="1">Leaf</tissue>
    </source>
</reference>
<protein>
    <submittedName>
        <fullName evidence="1">Uncharacterized protein</fullName>
    </submittedName>
</protein>
<organism evidence="1 2">
    <name type="scientific">Senna tora</name>
    <dbReference type="NCBI Taxonomy" id="362788"/>
    <lineage>
        <taxon>Eukaryota</taxon>
        <taxon>Viridiplantae</taxon>
        <taxon>Streptophyta</taxon>
        <taxon>Embryophyta</taxon>
        <taxon>Tracheophyta</taxon>
        <taxon>Spermatophyta</taxon>
        <taxon>Magnoliopsida</taxon>
        <taxon>eudicotyledons</taxon>
        <taxon>Gunneridae</taxon>
        <taxon>Pentapetalae</taxon>
        <taxon>rosids</taxon>
        <taxon>fabids</taxon>
        <taxon>Fabales</taxon>
        <taxon>Fabaceae</taxon>
        <taxon>Caesalpinioideae</taxon>
        <taxon>Cassia clade</taxon>
        <taxon>Senna</taxon>
    </lineage>
</organism>
<dbReference type="AlphaFoldDB" id="A0A835CEF9"/>
<gene>
    <name evidence="1" type="ORF">G2W53_006893</name>
</gene>
<dbReference type="EMBL" id="JAAIUW010000003">
    <property type="protein sequence ID" value="KAF7838411.1"/>
    <property type="molecule type" value="Genomic_DNA"/>
</dbReference>
<evidence type="ECO:0000313" key="1">
    <source>
        <dbReference type="EMBL" id="KAF7838411.1"/>
    </source>
</evidence>
<sequence length="45" mass="5052">MAYELNERVPLVTVQAASFAFAYKLAKDLGMRMTLQSKIKIGFEA</sequence>
<proteinExistence type="predicted"/>
<keyword evidence="2" id="KW-1185">Reference proteome</keyword>
<evidence type="ECO:0000313" key="2">
    <source>
        <dbReference type="Proteomes" id="UP000634136"/>
    </source>
</evidence>
<comment type="caution">
    <text evidence="1">The sequence shown here is derived from an EMBL/GenBank/DDBJ whole genome shotgun (WGS) entry which is preliminary data.</text>
</comment>
<accession>A0A835CEF9</accession>
<name>A0A835CEF9_9FABA</name>
<dbReference type="Proteomes" id="UP000634136">
    <property type="component" value="Unassembled WGS sequence"/>
</dbReference>